<protein>
    <submittedName>
        <fullName evidence="1">Uncharacterized protein</fullName>
    </submittedName>
</protein>
<dbReference type="Proteomes" id="UP000029228">
    <property type="component" value="Unassembled WGS sequence"/>
</dbReference>
<keyword evidence="2" id="KW-1185">Reference proteome</keyword>
<accession>A0A090SKK2</accession>
<evidence type="ECO:0000313" key="2">
    <source>
        <dbReference type="Proteomes" id="UP000029228"/>
    </source>
</evidence>
<reference evidence="1 2" key="1">
    <citation type="submission" date="2014-09" db="EMBL/GenBank/DDBJ databases">
        <title>Vibrio maritimus JCM 19235. (C45) whole genome shotgun sequence.</title>
        <authorList>
            <person name="Sawabe T."/>
            <person name="Meirelles P."/>
            <person name="Nakanishi M."/>
            <person name="Sayaka M."/>
            <person name="Hattori M."/>
            <person name="Ohkuma M."/>
        </authorList>
    </citation>
    <scope>NUCLEOTIDE SEQUENCE [LARGE SCALE GENOMIC DNA]</scope>
    <source>
        <strain evidence="2">JCM19235</strain>
    </source>
</reference>
<comment type="caution">
    <text evidence="1">The sequence shown here is derived from an EMBL/GenBank/DDBJ whole genome shotgun (WGS) entry which is preliminary data.</text>
</comment>
<organism evidence="1 2">
    <name type="scientific">Vibrio maritimus</name>
    <dbReference type="NCBI Taxonomy" id="990268"/>
    <lineage>
        <taxon>Bacteria</taxon>
        <taxon>Pseudomonadati</taxon>
        <taxon>Pseudomonadota</taxon>
        <taxon>Gammaproteobacteria</taxon>
        <taxon>Vibrionales</taxon>
        <taxon>Vibrionaceae</taxon>
        <taxon>Vibrio</taxon>
    </lineage>
</organism>
<dbReference type="EMBL" id="BBMR01000005">
    <property type="protein sequence ID" value="GAL19942.1"/>
    <property type="molecule type" value="Genomic_DNA"/>
</dbReference>
<proteinExistence type="predicted"/>
<dbReference type="STRING" id="990268.JCM19235_4142"/>
<evidence type="ECO:0000313" key="1">
    <source>
        <dbReference type="EMBL" id="GAL19942.1"/>
    </source>
</evidence>
<sequence>MKWGQYRLFQEIEGLFLVKDKKEILLLFCWSSTSQFL</sequence>
<name>A0A090SKK2_9VIBR</name>
<gene>
    <name evidence="1" type="ORF">JCM19235_4142</name>
</gene>
<dbReference type="AlphaFoldDB" id="A0A090SKK2"/>